<name>A0A1I4GCZ6_9EURY</name>
<keyword evidence="10" id="KW-1185">Reference proteome</keyword>
<proteinExistence type="inferred from homology"/>
<dbReference type="GO" id="GO:0019556">
    <property type="term" value="P:L-histidine catabolic process to glutamate and formamide"/>
    <property type="evidence" value="ECO:0007669"/>
    <property type="project" value="UniProtKB-UniRule"/>
</dbReference>
<dbReference type="Pfam" id="PF00491">
    <property type="entry name" value="Arginase"/>
    <property type="match status" value="1"/>
</dbReference>
<dbReference type="CDD" id="cd09990">
    <property type="entry name" value="Agmatinase-like"/>
    <property type="match status" value="1"/>
</dbReference>
<keyword evidence="2" id="KW-0479">Metal-binding</keyword>
<evidence type="ECO:0000256" key="8">
    <source>
        <dbReference type="SAM" id="MobiDB-lite"/>
    </source>
</evidence>
<dbReference type="PROSITE" id="PS01053">
    <property type="entry name" value="ARGINASE_1"/>
    <property type="match status" value="1"/>
</dbReference>
<dbReference type="InterPro" id="IPR005923">
    <property type="entry name" value="HutG"/>
</dbReference>
<organism evidence="9 10">
    <name type="scientific">Halogranum rubrum</name>
    <dbReference type="NCBI Taxonomy" id="553466"/>
    <lineage>
        <taxon>Archaea</taxon>
        <taxon>Methanobacteriati</taxon>
        <taxon>Methanobacteriota</taxon>
        <taxon>Stenosarchaea group</taxon>
        <taxon>Halobacteria</taxon>
        <taxon>Halobacteriales</taxon>
        <taxon>Haloferacaceae</taxon>
    </lineage>
</organism>
<evidence type="ECO:0000256" key="1">
    <source>
        <dbReference type="ARBA" id="ARBA00009227"/>
    </source>
</evidence>
<dbReference type="GO" id="GO:0050415">
    <property type="term" value="F:formimidoylglutamase activity"/>
    <property type="evidence" value="ECO:0007669"/>
    <property type="project" value="UniProtKB-UniRule"/>
</dbReference>
<dbReference type="STRING" id="553466.SAMN04487950_3176"/>
<dbReference type="GO" id="GO:0033389">
    <property type="term" value="P:putrescine biosynthetic process from arginine, via agmatine"/>
    <property type="evidence" value="ECO:0007669"/>
    <property type="project" value="TreeGrafter"/>
</dbReference>
<dbReference type="RefSeq" id="WP_089870346.1">
    <property type="nucleotide sequence ID" value="NZ_FOTC01000003.1"/>
</dbReference>
<evidence type="ECO:0000313" key="10">
    <source>
        <dbReference type="Proteomes" id="UP000199607"/>
    </source>
</evidence>
<dbReference type="InterPro" id="IPR020855">
    <property type="entry name" value="Ureohydrolase_Mn_BS"/>
</dbReference>
<keyword evidence="4" id="KW-0369">Histidine metabolism</keyword>
<evidence type="ECO:0000256" key="4">
    <source>
        <dbReference type="ARBA" id="ARBA00022808"/>
    </source>
</evidence>
<reference evidence="10" key="1">
    <citation type="submission" date="2016-10" db="EMBL/GenBank/DDBJ databases">
        <authorList>
            <person name="Varghese N."/>
            <person name="Submissions S."/>
        </authorList>
    </citation>
    <scope>NUCLEOTIDE SEQUENCE [LARGE SCALE GENOMIC DNA]</scope>
    <source>
        <strain evidence="10">CGMCC 1.7738</strain>
    </source>
</reference>
<evidence type="ECO:0000256" key="7">
    <source>
        <dbReference type="RuleBase" id="RU003684"/>
    </source>
</evidence>
<dbReference type="NCBIfam" id="TIGR01227">
    <property type="entry name" value="hutG"/>
    <property type="match status" value="1"/>
</dbReference>
<keyword evidence="3 7" id="KW-0378">Hydrolase</keyword>
<dbReference type="InterPro" id="IPR023696">
    <property type="entry name" value="Ureohydrolase_dom_sf"/>
</dbReference>
<comment type="similarity">
    <text evidence="1">Belongs to the arginase family. Agmatinase subfamily.</text>
</comment>
<dbReference type="EC" id="3.5.3.8" evidence="6"/>
<gene>
    <name evidence="9" type="ORF">SAMN04487950_3176</name>
</gene>
<dbReference type="InterPro" id="IPR006035">
    <property type="entry name" value="Ureohydrolase"/>
</dbReference>
<dbReference type="AlphaFoldDB" id="A0A1I4GCZ6"/>
<evidence type="ECO:0000313" key="9">
    <source>
        <dbReference type="EMBL" id="SFL27380.1"/>
    </source>
</evidence>
<sequence>MTEFTHTFEWHGTSSDPNDEQFGHVVRETTIDDVADGDESTVVLVGEPVDRAVIGRRGAKAGPSALREALAGVKTNHFETGAVGRDSTVADLGDVADLVRLDDRSANATVGGIQNLVRQATDRVHALDALPVFLGGDNSLTYPNVAPLLDEGSVGVVNLDAHLDVREVRDDATSGTPYRQLFEAGLDGYACLGARHFETSTPYAEYVEEQGGEIVTADEVGSDPLAAADRALDALGDVEHVYVSVDLDVLDASAAPGVSAPTPGGLTTRELFSILRRLASDDRIAGFEVVECAPPLDREGMTTAAGARAVAHFLSGYAANGGHHE</sequence>
<dbReference type="Proteomes" id="UP000199607">
    <property type="component" value="Unassembled WGS sequence"/>
</dbReference>
<dbReference type="PANTHER" id="PTHR11358">
    <property type="entry name" value="ARGINASE/AGMATINASE"/>
    <property type="match status" value="1"/>
</dbReference>
<accession>A0A1I4GCZ6</accession>
<evidence type="ECO:0000256" key="5">
    <source>
        <dbReference type="ARBA" id="ARBA00023211"/>
    </source>
</evidence>
<keyword evidence="5" id="KW-0464">Manganese</keyword>
<dbReference type="SUPFAM" id="SSF52768">
    <property type="entry name" value="Arginase/deacetylase"/>
    <property type="match status" value="1"/>
</dbReference>
<dbReference type="EMBL" id="FOTC01000003">
    <property type="protein sequence ID" value="SFL27380.1"/>
    <property type="molecule type" value="Genomic_DNA"/>
</dbReference>
<dbReference type="GO" id="GO:0008783">
    <property type="term" value="F:agmatinase activity"/>
    <property type="evidence" value="ECO:0007669"/>
    <property type="project" value="TreeGrafter"/>
</dbReference>
<evidence type="ECO:0000256" key="2">
    <source>
        <dbReference type="ARBA" id="ARBA00022723"/>
    </source>
</evidence>
<dbReference type="Gene3D" id="3.40.800.10">
    <property type="entry name" value="Ureohydrolase domain"/>
    <property type="match status" value="1"/>
</dbReference>
<dbReference type="PANTHER" id="PTHR11358:SF26">
    <property type="entry name" value="GUANIDINO ACID HYDROLASE, MITOCHONDRIAL"/>
    <property type="match status" value="1"/>
</dbReference>
<dbReference type="PROSITE" id="PS51409">
    <property type="entry name" value="ARGINASE_2"/>
    <property type="match status" value="1"/>
</dbReference>
<evidence type="ECO:0000256" key="3">
    <source>
        <dbReference type="ARBA" id="ARBA00022801"/>
    </source>
</evidence>
<protein>
    <recommendedName>
        <fullName evidence="6">Formimidoylglutamase</fullName>
        <ecNumber evidence="6">3.5.3.8</ecNumber>
    </recommendedName>
</protein>
<feature type="region of interest" description="Disordered" evidence="8">
    <location>
        <begin position="1"/>
        <end position="21"/>
    </location>
</feature>
<evidence type="ECO:0000256" key="6">
    <source>
        <dbReference type="NCBIfam" id="TIGR01227"/>
    </source>
</evidence>
<dbReference type="PIRSF" id="PIRSF036979">
    <property type="entry name" value="Arginase"/>
    <property type="match status" value="1"/>
</dbReference>
<dbReference type="GO" id="GO:0046872">
    <property type="term" value="F:metal ion binding"/>
    <property type="evidence" value="ECO:0007669"/>
    <property type="project" value="UniProtKB-KW"/>
</dbReference>